<evidence type="ECO:0000313" key="3">
    <source>
        <dbReference type="EMBL" id="SDE51247.1"/>
    </source>
</evidence>
<organism evidence="3 4">
    <name type="scientific">Desulfuromonas thiophila</name>
    <dbReference type="NCBI Taxonomy" id="57664"/>
    <lineage>
        <taxon>Bacteria</taxon>
        <taxon>Pseudomonadati</taxon>
        <taxon>Thermodesulfobacteriota</taxon>
        <taxon>Desulfuromonadia</taxon>
        <taxon>Desulfuromonadales</taxon>
        <taxon>Desulfuromonadaceae</taxon>
        <taxon>Desulfuromonas</taxon>
    </lineage>
</organism>
<evidence type="ECO:0000256" key="1">
    <source>
        <dbReference type="SAM" id="MobiDB-lite"/>
    </source>
</evidence>
<dbReference type="Pfam" id="PF01809">
    <property type="entry name" value="YidD"/>
    <property type="match status" value="1"/>
</dbReference>
<evidence type="ECO:0000256" key="2">
    <source>
        <dbReference type="SAM" id="SignalP"/>
    </source>
</evidence>
<name>A0A1G7DI68_9BACT</name>
<reference evidence="4" key="1">
    <citation type="submission" date="2016-10" db="EMBL/GenBank/DDBJ databases">
        <authorList>
            <person name="Varghese N."/>
            <person name="Submissions S."/>
        </authorList>
    </citation>
    <scope>NUCLEOTIDE SEQUENCE [LARGE SCALE GENOMIC DNA]</scope>
    <source>
        <strain evidence="4">DSM 8987</strain>
    </source>
</reference>
<proteinExistence type="predicted"/>
<dbReference type="SMART" id="SM01234">
    <property type="entry name" value="Haemolytic"/>
    <property type="match status" value="1"/>
</dbReference>
<dbReference type="Proteomes" id="UP000243205">
    <property type="component" value="Unassembled WGS sequence"/>
</dbReference>
<feature type="compositionally biased region" description="Low complexity" evidence="1">
    <location>
        <begin position="143"/>
        <end position="160"/>
    </location>
</feature>
<gene>
    <name evidence="3" type="ORF">SAMN05661003_1146</name>
</gene>
<dbReference type="EMBL" id="FNAQ01000014">
    <property type="protein sequence ID" value="SDE51247.1"/>
    <property type="molecule type" value="Genomic_DNA"/>
</dbReference>
<dbReference type="AlphaFoldDB" id="A0A1G7DI68"/>
<dbReference type="PANTHER" id="PTHR33383">
    <property type="entry name" value="MEMBRANE PROTEIN INSERTION EFFICIENCY FACTOR-RELATED"/>
    <property type="match status" value="1"/>
</dbReference>
<dbReference type="STRING" id="57664.SAMN05661003_1146"/>
<dbReference type="NCBIfam" id="TIGR00278">
    <property type="entry name" value="membrane protein insertion efficiency factor YidD"/>
    <property type="match status" value="1"/>
</dbReference>
<dbReference type="OrthoDB" id="1034601at2"/>
<accession>A0A1G7DI68</accession>
<evidence type="ECO:0000313" key="4">
    <source>
        <dbReference type="Proteomes" id="UP000243205"/>
    </source>
</evidence>
<sequence>MMKQALSVAVILLCVSRVMPLAQASADCWQPPSTPTTAAPHPDESLNPLIQGIRFFQRYISPVDSPRCPMYPSCSAYALQALQRHGPVLGTCLTVDRLLHETSPAEKTHPLPSFNPVRYADPLENNDFWLACRQPAPLTGAETTTSPAATADRPAPATTARNHRADANAAD</sequence>
<keyword evidence="4" id="KW-1185">Reference proteome</keyword>
<dbReference type="InterPro" id="IPR002696">
    <property type="entry name" value="Membr_insert_effic_factor_YidD"/>
</dbReference>
<protein>
    <submittedName>
        <fullName evidence="3">Putative membrane protein insertion efficiency factor</fullName>
    </submittedName>
</protein>
<feature type="signal peptide" evidence="2">
    <location>
        <begin position="1"/>
        <end position="24"/>
    </location>
</feature>
<dbReference type="PANTHER" id="PTHR33383:SF1">
    <property type="entry name" value="MEMBRANE PROTEIN INSERTION EFFICIENCY FACTOR-RELATED"/>
    <property type="match status" value="1"/>
</dbReference>
<dbReference type="RefSeq" id="WP_092079532.1">
    <property type="nucleotide sequence ID" value="NZ_FNAQ01000014.1"/>
</dbReference>
<feature type="region of interest" description="Disordered" evidence="1">
    <location>
        <begin position="139"/>
        <end position="171"/>
    </location>
</feature>
<keyword evidence="2" id="KW-0732">Signal</keyword>
<feature type="chain" id="PRO_5017356470" evidence="2">
    <location>
        <begin position="25"/>
        <end position="171"/>
    </location>
</feature>